<feature type="active site" evidence="5">
    <location>
        <position position="366"/>
    </location>
</feature>
<comment type="caution">
    <text evidence="7">The sequence shown here is derived from an EMBL/GenBank/DDBJ whole genome shotgun (WGS) entry which is preliminary data.</text>
</comment>
<sequence>MEQVELETEAPLYGGLCLSRHNGVVFVRGTIPGERVVAQLREHKRDYSIADAIEILQGSDDRVEARCPVFSVCGGCHYQHISYERQLALKEEIVTDCLQRIGKTDIALESTLAGQQWHYRSKAQFKLADDGTIGFYKEDSRDVVSVQECFICKTSINAMLRKLSGARFVRGIREIHILSGENTIAYIKGADVDEGRMDFFLDVGFDGAVLESGPSVGATSCRFMLGDLSYVVSAQTFFQSNWELNLRLIQQLSEALGDVDGMSILDAYGGAGNFSLPLSLRCRGATVLENNPYAIADGKRNIQDNNLKNIRYISRPLEKIKETGAGDKKTAKYDIVIVDPPRVGLTTAGVLRLLALSPQRIAYVSCNPATFARDIHKLSKEYTLASVRLVDMFPNTYHCEVLGILNRR</sequence>
<dbReference type="EMBL" id="JABXWD010000192">
    <property type="protein sequence ID" value="MBV6342075.1"/>
    <property type="molecule type" value="Genomic_DNA"/>
</dbReference>
<dbReference type="InterPro" id="IPR002792">
    <property type="entry name" value="TRAM_dom"/>
</dbReference>
<dbReference type="InterPro" id="IPR010280">
    <property type="entry name" value="U5_MeTrfase_fam"/>
</dbReference>
<dbReference type="PANTHER" id="PTHR11061">
    <property type="entry name" value="RNA M5U METHYLTRANSFERASE"/>
    <property type="match status" value="1"/>
</dbReference>
<dbReference type="GO" id="GO:0032259">
    <property type="term" value="P:methylation"/>
    <property type="evidence" value="ECO:0007669"/>
    <property type="project" value="UniProtKB-KW"/>
</dbReference>
<dbReference type="Pfam" id="PF05958">
    <property type="entry name" value="tRNA_U5-meth_tr"/>
    <property type="match status" value="1"/>
</dbReference>
<keyword evidence="3 4" id="KW-0949">S-adenosyl-L-methionine</keyword>
<dbReference type="PROSITE" id="PS01230">
    <property type="entry name" value="TRMA_1"/>
    <property type="match status" value="1"/>
</dbReference>
<feature type="binding site" evidence="4">
    <location>
        <position position="289"/>
    </location>
    <ligand>
        <name>S-adenosyl-L-methionine</name>
        <dbReference type="ChEBI" id="CHEBI:59789"/>
    </ligand>
</feature>
<reference evidence="7 8" key="1">
    <citation type="journal article" date="2020" name="J Geophys Res Biogeosci">
        <title>Magnetotaxis as an Adaptation to Enable Bacterial Shuttling of Microbial Sulfur and Sulfur Cycling Across Aquatic Oxic#Anoxic Interfaces.</title>
        <authorList>
            <person name="Li J."/>
            <person name="Liu P."/>
            <person name="Wang J."/>
            <person name="Roberts A.P."/>
            <person name="Pan Y."/>
        </authorList>
    </citation>
    <scope>NUCLEOTIDE SEQUENCE [LARGE SCALE GENOMIC DNA]</scope>
    <source>
        <strain evidence="7 8">MYR-1_YQ</strain>
    </source>
</reference>
<organism evidence="7 8">
    <name type="scientific">Candidatus Magnetobacterium casense</name>
    <dbReference type="NCBI Taxonomy" id="1455061"/>
    <lineage>
        <taxon>Bacteria</taxon>
        <taxon>Pseudomonadati</taxon>
        <taxon>Nitrospirota</taxon>
        <taxon>Thermodesulfovibrionia</taxon>
        <taxon>Thermodesulfovibrionales</taxon>
        <taxon>Candidatus Magnetobacteriaceae</taxon>
        <taxon>Candidatus Magnetobacterium</taxon>
    </lineage>
</organism>
<evidence type="ECO:0000256" key="2">
    <source>
        <dbReference type="ARBA" id="ARBA00022679"/>
    </source>
</evidence>
<name>A0ABS6RZM9_9BACT</name>
<dbReference type="CDD" id="cd02440">
    <property type="entry name" value="AdoMet_MTases"/>
    <property type="match status" value="1"/>
</dbReference>
<feature type="active site" description="Nucleophile" evidence="4">
    <location>
        <position position="366"/>
    </location>
</feature>
<protein>
    <submittedName>
        <fullName evidence="7">Class I SAM-dependent RNA methyltransferase</fullName>
    </submittedName>
</protein>
<evidence type="ECO:0000313" key="7">
    <source>
        <dbReference type="EMBL" id="MBV6342075.1"/>
    </source>
</evidence>
<keyword evidence="2 4" id="KW-0808">Transferase</keyword>
<proteinExistence type="inferred from homology"/>
<feature type="binding site" evidence="4">
    <location>
        <position position="239"/>
    </location>
    <ligand>
        <name>S-adenosyl-L-methionine</name>
        <dbReference type="ChEBI" id="CHEBI:59789"/>
    </ligand>
</feature>
<evidence type="ECO:0000256" key="5">
    <source>
        <dbReference type="PROSITE-ProRule" id="PRU10015"/>
    </source>
</evidence>
<dbReference type="PROSITE" id="PS51687">
    <property type="entry name" value="SAM_MT_RNA_M5U"/>
    <property type="match status" value="1"/>
</dbReference>
<feature type="binding site" evidence="4">
    <location>
        <position position="339"/>
    </location>
    <ligand>
        <name>S-adenosyl-L-methionine</name>
        <dbReference type="ChEBI" id="CHEBI:59789"/>
    </ligand>
</feature>
<feature type="binding site" evidence="4">
    <location>
        <position position="268"/>
    </location>
    <ligand>
        <name>S-adenosyl-L-methionine</name>
        <dbReference type="ChEBI" id="CHEBI:59789"/>
    </ligand>
</feature>
<evidence type="ECO:0000313" key="8">
    <source>
        <dbReference type="Proteomes" id="UP001196980"/>
    </source>
</evidence>
<keyword evidence="1 4" id="KW-0489">Methyltransferase</keyword>
<comment type="similarity">
    <text evidence="4">Belongs to the class I-like SAM-binding methyltransferase superfamily. RNA M5U methyltransferase family.</text>
</comment>
<evidence type="ECO:0000256" key="1">
    <source>
        <dbReference type="ARBA" id="ARBA00022603"/>
    </source>
</evidence>
<dbReference type="PANTHER" id="PTHR11061:SF30">
    <property type="entry name" value="TRNA (URACIL(54)-C(5))-METHYLTRANSFERASE"/>
    <property type="match status" value="1"/>
</dbReference>
<dbReference type="Proteomes" id="UP001196980">
    <property type="component" value="Unassembled WGS sequence"/>
</dbReference>
<dbReference type="InterPro" id="IPR030390">
    <property type="entry name" value="MeTrfase_TrmA_AS"/>
</dbReference>
<dbReference type="PROSITE" id="PS50926">
    <property type="entry name" value="TRAM"/>
    <property type="match status" value="1"/>
</dbReference>
<evidence type="ECO:0000259" key="6">
    <source>
        <dbReference type="PROSITE" id="PS50926"/>
    </source>
</evidence>
<keyword evidence="8" id="KW-1185">Reference proteome</keyword>
<evidence type="ECO:0000256" key="3">
    <source>
        <dbReference type="ARBA" id="ARBA00022691"/>
    </source>
</evidence>
<dbReference type="RefSeq" id="WP_218252700.1">
    <property type="nucleotide sequence ID" value="NZ_JABXWD010000192.1"/>
</dbReference>
<evidence type="ECO:0000256" key="4">
    <source>
        <dbReference type="PROSITE-ProRule" id="PRU01024"/>
    </source>
</evidence>
<dbReference type="GO" id="GO:0008168">
    <property type="term" value="F:methyltransferase activity"/>
    <property type="evidence" value="ECO:0007669"/>
    <property type="project" value="UniProtKB-KW"/>
</dbReference>
<accession>A0ABS6RZM9</accession>
<feature type="domain" description="TRAM" evidence="6">
    <location>
        <begin position="1"/>
        <end position="54"/>
    </location>
</feature>
<gene>
    <name evidence="7" type="ORF">HWQ67_10805</name>
</gene>